<protein>
    <submittedName>
        <fullName evidence="2">Uncharacterized protein</fullName>
    </submittedName>
</protein>
<dbReference type="Proteomes" id="UP000775213">
    <property type="component" value="Unassembled WGS sequence"/>
</dbReference>
<keyword evidence="3" id="KW-1185">Reference proteome</keyword>
<name>A0AAV7G6X2_DENCH</name>
<evidence type="ECO:0000313" key="3">
    <source>
        <dbReference type="Proteomes" id="UP000775213"/>
    </source>
</evidence>
<feature type="region of interest" description="Disordered" evidence="1">
    <location>
        <begin position="60"/>
        <end position="91"/>
    </location>
</feature>
<feature type="compositionally biased region" description="Polar residues" evidence="1">
    <location>
        <begin position="71"/>
        <end position="83"/>
    </location>
</feature>
<comment type="caution">
    <text evidence="2">The sequence shown here is derived from an EMBL/GenBank/DDBJ whole genome shotgun (WGS) entry which is preliminary data.</text>
</comment>
<reference evidence="2 3" key="1">
    <citation type="journal article" date="2021" name="Hortic Res">
        <title>Chromosome-scale assembly of the Dendrobium chrysotoxum genome enhances the understanding of orchid evolution.</title>
        <authorList>
            <person name="Zhang Y."/>
            <person name="Zhang G.Q."/>
            <person name="Zhang D."/>
            <person name="Liu X.D."/>
            <person name="Xu X.Y."/>
            <person name="Sun W.H."/>
            <person name="Yu X."/>
            <person name="Zhu X."/>
            <person name="Wang Z.W."/>
            <person name="Zhao X."/>
            <person name="Zhong W.Y."/>
            <person name="Chen H."/>
            <person name="Yin W.L."/>
            <person name="Huang T."/>
            <person name="Niu S.C."/>
            <person name="Liu Z.J."/>
        </authorList>
    </citation>
    <scope>NUCLEOTIDE SEQUENCE [LARGE SCALE GENOMIC DNA]</scope>
    <source>
        <strain evidence="2">Lindl</strain>
    </source>
</reference>
<organism evidence="2 3">
    <name type="scientific">Dendrobium chrysotoxum</name>
    <name type="common">Orchid</name>
    <dbReference type="NCBI Taxonomy" id="161865"/>
    <lineage>
        <taxon>Eukaryota</taxon>
        <taxon>Viridiplantae</taxon>
        <taxon>Streptophyta</taxon>
        <taxon>Embryophyta</taxon>
        <taxon>Tracheophyta</taxon>
        <taxon>Spermatophyta</taxon>
        <taxon>Magnoliopsida</taxon>
        <taxon>Liliopsida</taxon>
        <taxon>Asparagales</taxon>
        <taxon>Orchidaceae</taxon>
        <taxon>Epidendroideae</taxon>
        <taxon>Malaxideae</taxon>
        <taxon>Dendrobiinae</taxon>
        <taxon>Dendrobium</taxon>
    </lineage>
</organism>
<evidence type="ECO:0000313" key="2">
    <source>
        <dbReference type="EMBL" id="KAH0451232.1"/>
    </source>
</evidence>
<evidence type="ECO:0000256" key="1">
    <source>
        <dbReference type="SAM" id="MobiDB-lite"/>
    </source>
</evidence>
<dbReference type="AlphaFoldDB" id="A0AAV7G6X2"/>
<dbReference type="EMBL" id="JAGFBR010000017">
    <property type="protein sequence ID" value="KAH0451232.1"/>
    <property type="molecule type" value="Genomic_DNA"/>
</dbReference>
<sequence length="91" mass="10577">MGDCSTGHGLDLRLWQSFYIELNQRLPHQAISSSLAHKTFNFWLNPLECTPAALWNEHTRNSERTKYSPKNLRTFNSVSGKSQQTREIKQQ</sequence>
<gene>
    <name evidence="2" type="ORF">IEQ34_018531</name>
</gene>
<accession>A0AAV7G6X2</accession>
<proteinExistence type="predicted"/>